<dbReference type="EMBL" id="CASHSV030000206">
    <property type="protein sequence ID" value="CAJ2655296.1"/>
    <property type="molecule type" value="Genomic_DNA"/>
</dbReference>
<protein>
    <submittedName>
        <fullName evidence="1">Uncharacterized protein</fullName>
    </submittedName>
</protein>
<gene>
    <name evidence="1" type="ORF">MILVUS5_LOCUS22261</name>
</gene>
<evidence type="ECO:0000313" key="2">
    <source>
        <dbReference type="Proteomes" id="UP001177021"/>
    </source>
</evidence>
<name>A0ACB0KFI1_TRIPR</name>
<accession>A0ACB0KFI1</accession>
<sequence>MVATSLYLPDECWELILKFLINHDDKKKNYSPEATSFSGYFQKFPYLPSDSHSISLSVVSKQFLSITNRLRFSLTIFNHAHPFPISLFHRFTNLTSLNLSCYYGDLNDLLCQISHFPLSLTSLNLSGQPEIPVDGLRSFSKNITTLTSLSCSRMGCIDSSDLTLIADCFPLLEELDLSDPVWLRLADERDEYWNSVHNFNSELETLSLSLFKLRKVNLSGHRYINDQSLFHLFKNCKLLEEAIISFEHLTMAGIDSALGENPNLRSLSFSNLFVSTPARIGHSLLSLKGLTCLDLLCFKISDEFLSSIAMEGLPLTRLVLKNCTGYSYDGISNLLSKCQHLQHLNLQNADFLNDQHVVQLSSFLVNLMSINLSRCGNLTKSVFFALAQNYPSLSEIIMEYTNIRKISEENSNSSTDVVVSPQLKSLCLARNQWLREENITMITSIFPNLELLDLSHCNVISEESICQVLRRCPKIRHLILANCSRVKLIRVNFKVPKLEVLDLSFTKVGDETLYFISKNCCGLLQLFLSNCYALTKKGVEHVVKNCTQLREINLNGCYKVNADIVAFMVFSRPSLRKIQVAHDFRPNDEKREYFLRHGCLVN</sequence>
<dbReference type="Proteomes" id="UP001177021">
    <property type="component" value="Unassembled WGS sequence"/>
</dbReference>
<organism evidence="1 2">
    <name type="scientific">Trifolium pratense</name>
    <name type="common">Red clover</name>
    <dbReference type="NCBI Taxonomy" id="57577"/>
    <lineage>
        <taxon>Eukaryota</taxon>
        <taxon>Viridiplantae</taxon>
        <taxon>Streptophyta</taxon>
        <taxon>Embryophyta</taxon>
        <taxon>Tracheophyta</taxon>
        <taxon>Spermatophyta</taxon>
        <taxon>Magnoliopsida</taxon>
        <taxon>eudicotyledons</taxon>
        <taxon>Gunneridae</taxon>
        <taxon>Pentapetalae</taxon>
        <taxon>rosids</taxon>
        <taxon>fabids</taxon>
        <taxon>Fabales</taxon>
        <taxon>Fabaceae</taxon>
        <taxon>Papilionoideae</taxon>
        <taxon>50 kb inversion clade</taxon>
        <taxon>NPAAA clade</taxon>
        <taxon>Hologalegina</taxon>
        <taxon>IRL clade</taxon>
        <taxon>Trifolieae</taxon>
        <taxon>Trifolium</taxon>
    </lineage>
</organism>
<comment type="caution">
    <text evidence="1">The sequence shown here is derived from an EMBL/GenBank/DDBJ whole genome shotgun (WGS) entry which is preliminary data.</text>
</comment>
<evidence type="ECO:0000313" key="1">
    <source>
        <dbReference type="EMBL" id="CAJ2655296.1"/>
    </source>
</evidence>
<keyword evidence="2" id="KW-1185">Reference proteome</keyword>
<reference evidence="1" key="1">
    <citation type="submission" date="2023-10" db="EMBL/GenBank/DDBJ databases">
        <authorList>
            <person name="Rodriguez Cubillos JULIANA M."/>
            <person name="De Vega J."/>
        </authorList>
    </citation>
    <scope>NUCLEOTIDE SEQUENCE</scope>
</reference>
<proteinExistence type="predicted"/>